<dbReference type="PANTHER" id="PTHR33444">
    <property type="entry name" value="SI:DKEY-19B23.12-RELATED"/>
    <property type="match status" value="1"/>
</dbReference>
<dbReference type="InterPro" id="IPR040350">
    <property type="entry name" value="TMEM272"/>
</dbReference>
<sequence>MSTAASQSLTGEGDATVGRRRATRNPIHRQSTVSFARLAHKHMSATKTTSNVAVVALAVFYIAMAVIGFMNIDNCPVREEIPIWMIVAALASLINIANHFYKLYKESRNQPHPMCVRISDGLLLVFRPVWFIAGCIWVYTAYENVTFDTFDKNNYCDQLTYYIALVISTIFCVIVCFVLACLCCACCYVVFQDSDDADDDDNDVTEA</sequence>
<feature type="transmembrane region" description="Helical" evidence="2">
    <location>
        <begin position="51"/>
        <end position="69"/>
    </location>
</feature>
<reference evidence="4" key="1">
    <citation type="journal article" date="2015" name="Nat. Genet.">
        <title>The genome and transcriptome of the zoonotic hookworm Ancylostoma ceylanicum identify infection-specific gene families.</title>
        <authorList>
            <person name="Schwarz E.M."/>
            <person name="Hu Y."/>
            <person name="Antoshechkin I."/>
            <person name="Miller M.M."/>
            <person name="Sternberg P.W."/>
            <person name="Aroian R.V."/>
        </authorList>
    </citation>
    <scope>NUCLEOTIDE SEQUENCE</scope>
    <source>
        <strain evidence="4">HY135</strain>
    </source>
</reference>
<dbReference type="STRING" id="53326.A0A016S2A3"/>
<protein>
    <recommendedName>
        <fullName evidence="5">MARVEL domain-containing protein</fullName>
    </recommendedName>
</protein>
<name>A0A016S2A3_9BILA</name>
<evidence type="ECO:0000256" key="2">
    <source>
        <dbReference type="SAM" id="Phobius"/>
    </source>
</evidence>
<dbReference type="OrthoDB" id="6157510at2759"/>
<feature type="transmembrane region" description="Helical" evidence="2">
    <location>
        <begin position="81"/>
        <end position="101"/>
    </location>
</feature>
<organism evidence="3 4">
    <name type="scientific">Ancylostoma ceylanicum</name>
    <dbReference type="NCBI Taxonomy" id="53326"/>
    <lineage>
        <taxon>Eukaryota</taxon>
        <taxon>Metazoa</taxon>
        <taxon>Ecdysozoa</taxon>
        <taxon>Nematoda</taxon>
        <taxon>Chromadorea</taxon>
        <taxon>Rhabditida</taxon>
        <taxon>Rhabditina</taxon>
        <taxon>Rhabditomorpha</taxon>
        <taxon>Strongyloidea</taxon>
        <taxon>Ancylostomatidae</taxon>
        <taxon>Ancylostomatinae</taxon>
        <taxon>Ancylostoma</taxon>
    </lineage>
</organism>
<keyword evidence="2" id="KW-0472">Membrane</keyword>
<evidence type="ECO:0000313" key="4">
    <source>
        <dbReference type="Proteomes" id="UP000024635"/>
    </source>
</evidence>
<evidence type="ECO:0008006" key="5">
    <source>
        <dbReference type="Google" id="ProtNLM"/>
    </source>
</evidence>
<feature type="region of interest" description="Disordered" evidence="1">
    <location>
        <begin position="1"/>
        <end position="23"/>
    </location>
</feature>
<dbReference type="Proteomes" id="UP000024635">
    <property type="component" value="Unassembled WGS sequence"/>
</dbReference>
<keyword evidence="4" id="KW-1185">Reference proteome</keyword>
<dbReference type="PANTHER" id="PTHR33444:SF7">
    <property type="entry name" value="TRANSMEMBRANE PROTEIN 272"/>
    <property type="match status" value="1"/>
</dbReference>
<comment type="caution">
    <text evidence="3">The sequence shown here is derived from an EMBL/GenBank/DDBJ whole genome shotgun (WGS) entry which is preliminary data.</text>
</comment>
<evidence type="ECO:0000313" key="3">
    <source>
        <dbReference type="EMBL" id="EYB84606.1"/>
    </source>
</evidence>
<keyword evidence="2" id="KW-1133">Transmembrane helix</keyword>
<keyword evidence="2" id="KW-0812">Transmembrane</keyword>
<evidence type="ECO:0000256" key="1">
    <source>
        <dbReference type="SAM" id="MobiDB-lite"/>
    </source>
</evidence>
<feature type="transmembrane region" description="Helical" evidence="2">
    <location>
        <begin position="162"/>
        <end position="191"/>
    </location>
</feature>
<accession>A0A016S2A3</accession>
<feature type="compositionally biased region" description="Polar residues" evidence="1">
    <location>
        <begin position="1"/>
        <end position="10"/>
    </location>
</feature>
<dbReference type="AlphaFoldDB" id="A0A016S2A3"/>
<proteinExistence type="predicted"/>
<feature type="transmembrane region" description="Helical" evidence="2">
    <location>
        <begin position="122"/>
        <end position="142"/>
    </location>
</feature>
<gene>
    <name evidence="3" type="primary">Acey_s0314.g2255</name>
    <name evidence="3" type="ORF">Y032_0314g2255</name>
</gene>
<dbReference type="EMBL" id="JARK01001650">
    <property type="protein sequence ID" value="EYB84606.1"/>
    <property type="molecule type" value="Genomic_DNA"/>
</dbReference>